<dbReference type="Proteomes" id="UP001066276">
    <property type="component" value="Chromosome 1_2"/>
</dbReference>
<dbReference type="InterPro" id="IPR023294">
    <property type="entry name" value="Tachylectin2"/>
</dbReference>
<gene>
    <name evidence="2" type="ORF">NDU88_006893</name>
</gene>
<feature type="domain" description="Tachylectin 2" evidence="1">
    <location>
        <begin position="16"/>
        <end position="237"/>
    </location>
</feature>
<dbReference type="AlphaFoldDB" id="A0AAV7WBW3"/>
<reference evidence="2" key="1">
    <citation type="journal article" date="2022" name="bioRxiv">
        <title>Sequencing and chromosome-scale assembly of the giantPleurodeles waltlgenome.</title>
        <authorList>
            <person name="Brown T."/>
            <person name="Elewa A."/>
            <person name="Iarovenko S."/>
            <person name="Subramanian E."/>
            <person name="Araus A.J."/>
            <person name="Petzold A."/>
            <person name="Susuki M."/>
            <person name="Suzuki K.-i.T."/>
            <person name="Hayashi T."/>
            <person name="Toyoda A."/>
            <person name="Oliveira C."/>
            <person name="Osipova E."/>
            <person name="Leigh N.D."/>
            <person name="Simon A."/>
            <person name="Yun M.H."/>
        </authorList>
    </citation>
    <scope>NUCLEOTIDE SEQUENCE</scope>
    <source>
        <strain evidence="2">20211129_DDA</strain>
        <tissue evidence="2">Liver</tissue>
    </source>
</reference>
<dbReference type="SUPFAM" id="SSF50934">
    <property type="entry name" value="Tachylectin-2"/>
    <property type="match status" value="2"/>
</dbReference>
<accession>A0AAV7WBW3</accession>
<comment type="caution">
    <text evidence="2">The sequence shown here is derived from an EMBL/GenBank/DDBJ whole genome shotgun (WGS) entry which is preliminary data.</text>
</comment>
<dbReference type="InterPro" id="IPR053237">
    <property type="entry name" value="Natterin_C"/>
</dbReference>
<organism evidence="2 3">
    <name type="scientific">Pleurodeles waltl</name>
    <name type="common">Iberian ribbed newt</name>
    <dbReference type="NCBI Taxonomy" id="8319"/>
    <lineage>
        <taxon>Eukaryota</taxon>
        <taxon>Metazoa</taxon>
        <taxon>Chordata</taxon>
        <taxon>Craniata</taxon>
        <taxon>Vertebrata</taxon>
        <taxon>Euteleostomi</taxon>
        <taxon>Amphibia</taxon>
        <taxon>Batrachia</taxon>
        <taxon>Caudata</taxon>
        <taxon>Salamandroidea</taxon>
        <taxon>Salamandridae</taxon>
        <taxon>Pleurodelinae</taxon>
        <taxon>Pleurodeles</taxon>
    </lineage>
</organism>
<dbReference type="SUPFAM" id="SSF56973">
    <property type="entry name" value="Aerolisin/ETX pore-forming domain"/>
    <property type="match status" value="1"/>
</dbReference>
<protein>
    <recommendedName>
        <fullName evidence="1">Tachylectin 2 domain-containing protein</fullName>
    </recommendedName>
</protein>
<dbReference type="Gene3D" id="2.170.15.10">
    <property type="entry name" value="Proaerolysin, chain A, domain 3"/>
    <property type="match status" value="1"/>
</dbReference>
<dbReference type="Gene3D" id="2.115.10.10">
    <property type="entry name" value="Tachylectin 2"/>
    <property type="match status" value="1"/>
</dbReference>
<sequence length="414" mass="46152">MANLDIVLFTVDEKNICRVGLPPKDAEDDFHARAVNIGKFENASKIAYSPDGKIYAVRGEQLYEGLLPSSVGVDWFSEAQLVGNSGWDQFKLIFFHPSDRLYAVTHDGHLYKGIPPTIEDESWINSQAKRLNGERWNEFTTLFYDPMGMLYGATPEKLVKGIYPNSTTTNWVENAEEVGNGPCWGLLSHFMAFTPDDHMWCVNKSTGEMLTGPPPTNSAENWEDNAQKLGSGFQVYKHLLLMKDKTINTIQNLTFLPGIAKTSEEQVVKVKEQNYNNKEGSASLSCTFEFETSFTENYTFSKEHGLQAGAGADPTFTIGMPTIAEDGLMVFLNKKSQQKWNIMQNNTIQFPFSLSTNFDLPAGTAVTLKATLQKATMKVPYRAAITTMFGNKVAISGMLTGVGYYNLQIQQDEV</sequence>
<proteinExistence type="predicted"/>
<name>A0AAV7WBW3_PLEWA</name>
<keyword evidence="3" id="KW-1185">Reference proteome</keyword>
<dbReference type="InterPro" id="IPR036813">
    <property type="entry name" value="Tachylectin2_sf"/>
</dbReference>
<evidence type="ECO:0000313" key="2">
    <source>
        <dbReference type="EMBL" id="KAJ1211535.1"/>
    </source>
</evidence>
<dbReference type="EMBL" id="JANPWB010000002">
    <property type="protein sequence ID" value="KAJ1211535.1"/>
    <property type="molecule type" value="Genomic_DNA"/>
</dbReference>
<dbReference type="PANTHER" id="PTHR39244:SF5">
    <property type="entry name" value="NATTERIN-3-LIKE"/>
    <property type="match status" value="1"/>
</dbReference>
<dbReference type="PANTHER" id="PTHR39244">
    <property type="entry name" value="NATTERIN-4"/>
    <property type="match status" value="1"/>
</dbReference>
<evidence type="ECO:0000313" key="3">
    <source>
        <dbReference type="Proteomes" id="UP001066276"/>
    </source>
</evidence>
<dbReference type="Pfam" id="PF14517">
    <property type="entry name" value="Tachylectin"/>
    <property type="match status" value="1"/>
</dbReference>
<evidence type="ECO:0000259" key="1">
    <source>
        <dbReference type="Pfam" id="PF14517"/>
    </source>
</evidence>